<dbReference type="InterPro" id="IPR011250">
    <property type="entry name" value="OMP/PagP_B-barrel"/>
</dbReference>
<sequence length="166" mass="17936">MKKTLLALALIGASTSAFADSWIYGSASVGQATMDGESSTSYNIHVGTGILPFIGLEAGLQNYGEFDGVNYGGVVRDLKGSSYYVAAKPSIDFGPLHVYAKAGLHRYELKSQHSDGFKDDDIDVMYGIGAEYFMMGPVSFGASYNVYSFDKDEAENFSLNATFHFL</sequence>
<dbReference type="InterPro" id="IPR027385">
    <property type="entry name" value="Beta-barrel_OMP"/>
</dbReference>
<name>A0ABV5HIC9_9VIBR</name>
<dbReference type="SUPFAM" id="SSF56925">
    <property type="entry name" value="OMPA-like"/>
    <property type="match status" value="1"/>
</dbReference>
<accession>A0ABV5HIC9</accession>
<dbReference type="Pfam" id="PF13505">
    <property type="entry name" value="OMP_b-brl"/>
    <property type="match status" value="1"/>
</dbReference>
<feature type="signal peptide" evidence="2">
    <location>
        <begin position="1"/>
        <end position="19"/>
    </location>
</feature>
<dbReference type="EMBL" id="JBHMEP010000001">
    <property type="protein sequence ID" value="MFB9133968.1"/>
    <property type="molecule type" value="Genomic_DNA"/>
</dbReference>
<keyword evidence="1 2" id="KW-0732">Signal</keyword>
<evidence type="ECO:0000256" key="1">
    <source>
        <dbReference type="ARBA" id="ARBA00022729"/>
    </source>
</evidence>
<keyword evidence="5" id="KW-1185">Reference proteome</keyword>
<feature type="chain" id="PRO_5046122741" evidence="2">
    <location>
        <begin position="20"/>
        <end position="166"/>
    </location>
</feature>
<evidence type="ECO:0000313" key="4">
    <source>
        <dbReference type="EMBL" id="MFB9133968.1"/>
    </source>
</evidence>
<protein>
    <submittedName>
        <fullName evidence="4">Outer membrane beta-barrel protein</fullName>
    </submittedName>
</protein>
<dbReference type="RefSeq" id="WP_390189621.1">
    <property type="nucleotide sequence ID" value="NZ_JBHMEP010000001.1"/>
</dbReference>
<feature type="domain" description="Outer membrane protein beta-barrel" evidence="3">
    <location>
        <begin position="6"/>
        <end position="165"/>
    </location>
</feature>
<dbReference type="Gene3D" id="2.40.160.20">
    <property type="match status" value="1"/>
</dbReference>
<reference evidence="4 5" key="1">
    <citation type="submission" date="2024-09" db="EMBL/GenBank/DDBJ databases">
        <authorList>
            <person name="Sun Q."/>
            <person name="Mori K."/>
        </authorList>
    </citation>
    <scope>NUCLEOTIDE SEQUENCE [LARGE SCALE GENOMIC DNA]</scope>
    <source>
        <strain evidence="4 5">CECT 8064</strain>
    </source>
</reference>
<gene>
    <name evidence="4" type="ORF">ACFFUV_03165</name>
</gene>
<evidence type="ECO:0000256" key="2">
    <source>
        <dbReference type="SAM" id="SignalP"/>
    </source>
</evidence>
<organism evidence="4 5">
    <name type="scientific">Vibrio olivae</name>
    <dbReference type="NCBI Taxonomy" id="1243002"/>
    <lineage>
        <taxon>Bacteria</taxon>
        <taxon>Pseudomonadati</taxon>
        <taxon>Pseudomonadota</taxon>
        <taxon>Gammaproteobacteria</taxon>
        <taxon>Vibrionales</taxon>
        <taxon>Vibrionaceae</taxon>
        <taxon>Vibrio</taxon>
    </lineage>
</organism>
<evidence type="ECO:0000313" key="5">
    <source>
        <dbReference type="Proteomes" id="UP001589645"/>
    </source>
</evidence>
<comment type="caution">
    <text evidence="4">The sequence shown here is derived from an EMBL/GenBank/DDBJ whole genome shotgun (WGS) entry which is preliminary data.</text>
</comment>
<dbReference type="Proteomes" id="UP001589645">
    <property type="component" value="Unassembled WGS sequence"/>
</dbReference>
<evidence type="ECO:0000259" key="3">
    <source>
        <dbReference type="Pfam" id="PF13505"/>
    </source>
</evidence>
<proteinExistence type="predicted"/>